<dbReference type="AlphaFoldDB" id="A0A1V6QBC9"/>
<accession>A0A1V6QBC9</accession>
<feature type="region of interest" description="Disordered" evidence="1">
    <location>
        <begin position="350"/>
        <end position="376"/>
    </location>
</feature>
<feature type="compositionally biased region" description="Basic and acidic residues" evidence="1">
    <location>
        <begin position="353"/>
        <end position="364"/>
    </location>
</feature>
<gene>
    <name evidence="2" type="ORF">PENANT_c007G05520</name>
</gene>
<evidence type="ECO:0000256" key="1">
    <source>
        <dbReference type="SAM" id="MobiDB-lite"/>
    </source>
</evidence>
<comment type="caution">
    <text evidence="2">The sequence shown here is derived from an EMBL/GenBank/DDBJ whole genome shotgun (WGS) entry which is preliminary data.</text>
</comment>
<sequence>MSHPNEYTIAWICAITTEYVAAQAFLDEKHDPPTYLPPHSKNDYTLGRFWMHNVVISVLPVGEYGTTSAAQVAADLLNSFPNIRVGLMVGIGGGVPSEKHDIRLGDVVISIAHNGQGGVLQYDFGKTIQGQTFQPISFLNQPPTVLREAVNGLEAQYLRKGNQLNNRVEEILEKEPRLRRKYQRPDLASDRLYRSQVVHPVDDESTCTLSCGDNPSCLVPRSPRTVDNDNPAIHYGLIASANQLIKDAVIRDKLAAQKDILCFETEAAGLMNHFPCLVIRGICDYADSHKNKAWQGYAAMVATAYAKDLLYRIAPQRVPQEARIVNVNVLKDGDDYAKLTFRSHNSSVQADVNHGEFEPTRQQEFETQTEDDSKSTMSYQTDVESILSVGSQLSSQSSQGGLSLILISEFAHLLLSDNDLMLLYPAAISKVGLDKFQRNFTRFLKRYGKGLRGEALNERQRQAGHFVCLFARRTAAQMSKMLGQDSGELSLGQIPRSSVSNLAKVNAWLNLHEEHNPGLGIDALIDNSESSESEDDKQISLETLDEVKGFMVSTKAFSTLRQEFLDWLEASKRYDDKDMIQIDKAVLEVQDDSRILGPTFMRDFRRSQEIKSQPLNIHGDDLHSVKDAPGCGEPSYLDVKELSEGGIERLQRRLFNSIATIRTRSQPSSDSILLVPPPQAHLTLGSKATSISSNAAWHSNQNYIPSQISQPNDTEASSAVSQVQTSQFLLLCVNTRNSTALVHVEVGPFTSDQNLFQQILQEYRKVREGHEWKASMDDLLCFE</sequence>
<name>A0A1V6QBC9_9EURO</name>
<dbReference type="PANTHER" id="PTHR46082">
    <property type="entry name" value="ATP/GTP-BINDING PROTEIN-RELATED"/>
    <property type="match status" value="1"/>
</dbReference>
<dbReference type="InterPro" id="IPR053137">
    <property type="entry name" value="NLR-like"/>
</dbReference>
<organism evidence="2 3">
    <name type="scientific">Penicillium antarcticum</name>
    <dbReference type="NCBI Taxonomy" id="416450"/>
    <lineage>
        <taxon>Eukaryota</taxon>
        <taxon>Fungi</taxon>
        <taxon>Dikarya</taxon>
        <taxon>Ascomycota</taxon>
        <taxon>Pezizomycotina</taxon>
        <taxon>Eurotiomycetes</taxon>
        <taxon>Eurotiomycetidae</taxon>
        <taxon>Eurotiales</taxon>
        <taxon>Aspergillaceae</taxon>
        <taxon>Penicillium</taxon>
    </lineage>
</organism>
<dbReference type="EMBL" id="MDYN01000007">
    <property type="protein sequence ID" value="OQD86504.1"/>
    <property type="molecule type" value="Genomic_DNA"/>
</dbReference>
<evidence type="ECO:0000313" key="3">
    <source>
        <dbReference type="Proteomes" id="UP000191672"/>
    </source>
</evidence>
<protein>
    <submittedName>
        <fullName evidence="2">Uncharacterized protein</fullName>
    </submittedName>
</protein>
<keyword evidence="3" id="KW-1185">Reference proteome</keyword>
<dbReference type="Proteomes" id="UP000191672">
    <property type="component" value="Unassembled WGS sequence"/>
</dbReference>
<evidence type="ECO:0000313" key="2">
    <source>
        <dbReference type="EMBL" id="OQD86504.1"/>
    </source>
</evidence>
<dbReference type="PANTHER" id="PTHR46082:SF11">
    <property type="entry name" value="AAA+ ATPASE DOMAIN-CONTAINING PROTEIN-RELATED"/>
    <property type="match status" value="1"/>
</dbReference>
<proteinExistence type="predicted"/>
<dbReference type="GO" id="GO:0009116">
    <property type="term" value="P:nucleoside metabolic process"/>
    <property type="evidence" value="ECO:0007669"/>
    <property type="project" value="InterPro"/>
</dbReference>
<dbReference type="SUPFAM" id="SSF53167">
    <property type="entry name" value="Purine and uridine phosphorylases"/>
    <property type="match status" value="1"/>
</dbReference>
<dbReference type="GO" id="GO:0003824">
    <property type="term" value="F:catalytic activity"/>
    <property type="evidence" value="ECO:0007669"/>
    <property type="project" value="InterPro"/>
</dbReference>
<dbReference type="STRING" id="416450.A0A1V6QBC9"/>
<dbReference type="InterPro" id="IPR035994">
    <property type="entry name" value="Nucleoside_phosphorylase_sf"/>
</dbReference>
<dbReference type="Gene3D" id="3.40.50.1580">
    <property type="entry name" value="Nucleoside phosphorylase domain"/>
    <property type="match status" value="1"/>
</dbReference>
<reference evidence="3" key="1">
    <citation type="journal article" date="2017" name="Nat. Microbiol.">
        <title>Global analysis of biosynthetic gene clusters reveals vast potential of secondary metabolite production in Penicillium species.</title>
        <authorList>
            <person name="Nielsen J.C."/>
            <person name="Grijseels S."/>
            <person name="Prigent S."/>
            <person name="Ji B."/>
            <person name="Dainat J."/>
            <person name="Nielsen K.F."/>
            <person name="Frisvad J.C."/>
            <person name="Workman M."/>
            <person name="Nielsen J."/>
        </authorList>
    </citation>
    <scope>NUCLEOTIDE SEQUENCE [LARGE SCALE GENOMIC DNA]</scope>
    <source>
        <strain evidence="3">IBT 31811</strain>
    </source>
</reference>